<keyword evidence="5" id="KW-1185">Reference proteome</keyword>
<protein>
    <submittedName>
        <fullName evidence="4">Response regulator</fullName>
    </submittedName>
</protein>
<feature type="modified residue" description="4-aspartylphosphate" evidence="1">
    <location>
        <position position="55"/>
    </location>
</feature>
<dbReference type="Gene3D" id="3.40.50.2300">
    <property type="match status" value="1"/>
</dbReference>
<feature type="domain" description="HD-GYP" evidence="3">
    <location>
        <begin position="154"/>
        <end position="352"/>
    </location>
</feature>
<dbReference type="SMART" id="SM00471">
    <property type="entry name" value="HDc"/>
    <property type="match status" value="1"/>
</dbReference>
<keyword evidence="1" id="KW-0597">Phosphoprotein</keyword>
<proteinExistence type="predicted"/>
<dbReference type="InterPro" id="IPR003607">
    <property type="entry name" value="HD/PDEase_dom"/>
</dbReference>
<dbReference type="InterPro" id="IPR001789">
    <property type="entry name" value="Sig_transdc_resp-reg_receiver"/>
</dbReference>
<dbReference type="InterPro" id="IPR037522">
    <property type="entry name" value="HD_GYP_dom"/>
</dbReference>
<dbReference type="PROSITE" id="PS51832">
    <property type="entry name" value="HD_GYP"/>
    <property type="match status" value="1"/>
</dbReference>
<dbReference type="InterPro" id="IPR052020">
    <property type="entry name" value="Cyclic_di-GMP/3'3'-cGAMP_PDE"/>
</dbReference>
<dbReference type="Pfam" id="PF13487">
    <property type="entry name" value="HD_5"/>
    <property type="match status" value="1"/>
</dbReference>
<dbReference type="InterPro" id="IPR011006">
    <property type="entry name" value="CheY-like_superfamily"/>
</dbReference>
<dbReference type="AlphaFoldDB" id="A0A8J7M2C5"/>
<reference evidence="4" key="1">
    <citation type="submission" date="2020-12" db="EMBL/GenBank/DDBJ databases">
        <title>Geomonas sp. Red875, isolated from river sediment.</title>
        <authorList>
            <person name="Xu Z."/>
            <person name="Zhang Z."/>
            <person name="Masuda Y."/>
            <person name="Itoh H."/>
            <person name="Senoo K."/>
        </authorList>
    </citation>
    <scope>NUCLEOTIDE SEQUENCE</scope>
    <source>
        <strain evidence="4">Red875</strain>
    </source>
</reference>
<dbReference type="Proteomes" id="UP000636888">
    <property type="component" value="Unassembled WGS sequence"/>
</dbReference>
<dbReference type="PANTHER" id="PTHR45228:SF5">
    <property type="entry name" value="CYCLIC DI-GMP PHOSPHODIESTERASE VC_1348-RELATED"/>
    <property type="match status" value="1"/>
</dbReference>
<dbReference type="SMART" id="SM00448">
    <property type="entry name" value="REC"/>
    <property type="match status" value="1"/>
</dbReference>
<organism evidence="4 5">
    <name type="scientific">Geomesophilobacter sediminis</name>
    <dbReference type="NCBI Taxonomy" id="2798584"/>
    <lineage>
        <taxon>Bacteria</taxon>
        <taxon>Pseudomonadati</taxon>
        <taxon>Thermodesulfobacteriota</taxon>
        <taxon>Desulfuromonadia</taxon>
        <taxon>Geobacterales</taxon>
        <taxon>Geobacteraceae</taxon>
        <taxon>Geomesophilobacter</taxon>
    </lineage>
</organism>
<evidence type="ECO:0000259" key="2">
    <source>
        <dbReference type="PROSITE" id="PS50110"/>
    </source>
</evidence>
<gene>
    <name evidence="4" type="ORF">JFN93_21860</name>
</gene>
<dbReference type="PROSITE" id="PS50110">
    <property type="entry name" value="RESPONSE_REGULATORY"/>
    <property type="match status" value="1"/>
</dbReference>
<dbReference type="EMBL" id="JAEMHM010000023">
    <property type="protein sequence ID" value="MBJ6727367.1"/>
    <property type="molecule type" value="Genomic_DNA"/>
</dbReference>
<comment type="caution">
    <text evidence="4">The sequence shown here is derived from an EMBL/GenBank/DDBJ whole genome shotgun (WGS) entry which is preliminary data.</text>
</comment>
<accession>A0A8J7M2C5</accession>
<evidence type="ECO:0000313" key="4">
    <source>
        <dbReference type="EMBL" id="MBJ6727367.1"/>
    </source>
</evidence>
<dbReference type="GO" id="GO:0000160">
    <property type="term" value="P:phosphorelay signal transduction system"/>
    <property type="evidence" value="ECO:0007669"/>
    <property type="project" value="InterPro"/>
</dbReference>
<evidence type="ECO:0000259" key="3">
    <source>
        <dbReference type="PROSITE" id="PS51832"/>
    </source>
</evidence>
<name>A0A8J7M2C5_9BACT</name>
<feature type="domain" description="Response regulatory" evidence="2">
    <location>
        <begin position="6"/>
        <end position="120"/>
    </location>
</feature>
<evidence type="ECO:0000256" key="1">
    <source>
        <dbReference type="PROSITE-ProRule" id="PRU00169"/>
    </source>
</evidence>
<dbReference type="CDD" id="cd00077">
    <property type="entry name" value="HDc"/>
    <property type="match status" value="1"/>
</dbReference>
<dbReference type="Gene3D" id="1.10.3210.10">
    <property type="entry name" value="Hypothetical protein af1432"/>
    <property type="match status" value="1"/>
</dbReference>
<dbReference type="SUPFAM" id="SSF52172">
    <property type="entry name" value="CheY-like"/>
    <property type="match status" value="1"/>
</dbReference>
<sequence>MNSSVKILIVDDEQLNREILTIMLHELGEIVTAKDGAEALTLLQETPDVDLVLLDLQMPVLDGFQTLDFLKKHPELREVPVIVITASKSEITHTLSLGANDFLAKPFDREELRLRAMNQVRTKKLYDMAKNLNGILEAEVLQKTAALRETLALAQDAEFEISLRLGRAAEFRDLETGMHTRRISEMSAELGKLAGLGGGDCELLRRASPLHDVGKVGIPDRILNKPGPLTDEEMEVMRQHTVIGGRILGDAARFPSLEAGQLIAMQHHEKWDGTGYPHRLAGNDIHLFSRIVAVVDVFDALASERPYKRAFPLDQVVSIMQEQRGTAFDPGLLDLFLDHLADFVRIRADFRD</sequence>
<dbReference type="SUPFAM" id="SSF109604">
    <property type="entry name" value="HD-domain/PDEase-like"/>
    <property type="match status" value="1"/>
</dbReference>
<evidence type="ECO:0000313" key="5">
    <source>
        <dbReference type="Proteomes" id="UP000636888"/>
    </source>
</evidence>
<dbReference type="RefSeq" id="WP_199386386.1">
    <property type="nucleotide sequence ID" value="NZ_JAEMHM010000023.1"/>
</dbReference>
<dbReference type="PANTHER" id="PTHR45228">
    <property type="entry name" value="CYCLIC DI-GMP PHOSPHODIESTERASE TM_0186-RELATED"/>
    <property type="match status" value="1"/>
</dbReference>
<dbReference type="Pfam" id="PF00072">
    <property type="entry name" value="Response_reg"/>
    <property type="match status" value="1"/>
</dbReference>